<gene>
    <name evidence="1" type="ORF">PACLA_8A028778</name>
</gene>
<dbReference type="OrthoDB" id="17089at2759"/>
<dbReference type="Pfam" id="PF05176">
    <property type="entry name" value="ATP-synt_10"/>
    <property type="match status" value="1"/>
</dbReference>
<dbReference type="PANTHER" id="PTHR28106">
    <property type="entry name" value="MITOCHONDRIAL ATPASE COMPLEX SUBUNIT ATP10"/>
    <property type="match status" value="1"/>
</dbReference>
<protein>
    <submittedName>
        <fullName evidence="1">Uncharacterized protein</fullName>
    </submittedName>
</protein>
<name>A0A6S7GT76_PARCT</name>
<dbReference type="EMBL" id="CACRXK020002557">
    <property type="protein sequence ID" value="CAB3994875.1"/>
    <property type="molecule type" value="Genomic_DNA"/>
</dbReference>
<evidence type="ECO:0000313" key="1">
    <source>
        <dbReference type="EMBL" id="CAB3994875.1"/>
    </source>
</evidence>
<dbReference type="InterPro" id="IPR007849">
    <property type="entry name" value="ATP10"/>
</dbReference>
<comment type="caution">
    <text evidence="1">The sequence shown here is derived from an EMBL/GenBank/DDBJ whole genome shotgun (WGS) entry which is preliminary data.</text>
</comment>
<evidence type="ECO:0000313" key="2">
    <source>
        <dbReference type="Proteomes" id="UP001152795"/>
    </source>
</evidence>
<dbReference type="AlphaFoldDB" id="A0A6S7GT76"/>
<accession>A0A6S7GT76</accession>
<reference evidence="1" key="1">
    <citation type="submission" date="2020-04" db="EMBL/GenBank/DDBJ databases">
        <authorList>
            <person name="Alioto T."/>
            <person name="Alioto T."/>
            <person name="Gomez Garrido J."/>
        </authorList>
    </citation>
    <scope>NUCLEOTIDE SEQUENCE</scope>
    <source>
        <strain evidence="1">A484AB</strain>
    </source>
</reference>
<dbReference type="PANTHER" id="PTHR28106:SF1">
    <property type="entry name" value="MITOCHONDRIAL ATPASE COMPLEX SUBUNIT ATP10"/>
    <property type="match status" value="1"/>
</dbReference>
<organism evidence="1 2">
    <name type="scientific">Paramuricea clavata</name>
    <name type="common">Red gorgonian</name>
    <name type="synonym">Violescent sea-whip</name>
    <dbReference type="NCBI Taxonomy" id="317549"/>
    <lineage>
        <taxon>Eukaryota</taxon>
        <taxon>Metazoa</taxon>
        <taxon>Cnidaria</taxon>
        <taxon>Anthozoa</taxon>
        <taxon>Octocorallia</taxon>
        <taxon>Malacalcyonacea</taxon>
        <taxon>Plexauridae</taxon>
        <taxon>Paramuricea</taxon>
    </lineage>
</organism>
<dbReference type="Proteomes" id="UP001152795">
    <property type="component" value="Unassembled WGS sequence"/>
</dbReference>
<keyword evidence="2" id="KW-1185">Reference proteome</keyword>
<dbReference type="GO" id="GO:0005743">
    <property type="term" value="C:mitochondrial inner membrane"/>
    <property type="evidence" value="ECO:0007669"/>
    <property type="project" value="TreeGrafter"/>
</dbReference>
<proteinExistence type="predicted"/>
<sequence>MVMYYIRAYSMLHGFKRFPTRIFVRQLFGNAKERQEKRDKILAELRKGYLSDLKEVKATGGKRYLALSEPFIREESSALPTIQGVTVAGHSVILPQDTLGNVTLLLLWTREHGQKSCDIYRNTFSEKFRTNRNTKYYEVSLIDSWLFRVMRSFINNNLRKQIPSDRQENFLCCYEGTEVVKTLFENTLVGHAVLLDQAGFVRWKAHGPPTDEELSYLVKCTNSLCNEIKE</sequence>
<dbReference type="GO" id="GO:0033615">
    <property type="term" value="P:mitochondrial proton-transporting ATP synthase complex assembly"/>
    <property type="evidence" value="ECO:0007669"/>
    <property type="project" value="TreeGrafter"/>
</dbReference>